<name>A0AAV0UMA7_9STRA</name>
<proteinExistence type="predicted"/>
<keyword evidence="2" id="KW-1185">Reference proteome</keyword>
<accession>A0AAV0UMA7</accession>
<organism evidence="1 2">
    <name type="scientific">Peronospora destructor</name>
    <dbReference type="NCBI Taxonomy" id="86335"/>
    <lineage>
        <taxon>Eukaryota</taxon>
        <taxon>Sar</taxon>
        <taxon>Stramenopiles</taxon>
        <taxon>Oomycota</taxon>
        <taxon>Peronosporomycetes</taxon>
        <taxon>Peronosporales</taxon>
        <taxon>Peronosporaceae</taxon>
        <taxon>Peronospora</taxon>
    </lineage>
</organism>
<dbReference type="AlphaFoldDB" id="A0AAV0UMA7"/>
<comment type="caution">
    <text evidence="1">The sequence shown here is derived from an EMBL/GenBank/DDBJ whole genome shotgun (WGS) entry which is preliminary data.</text>
</comment>
<protein>
    <submittedName>
        <fullName evidence="1">Uncharacterized protein</fullName>
    </submittedName>
</protein>
<evidence type="ECO:0000313" key="1">
    <source>
        <dbReference type="EMBL" id="CAI5737996.1"/>
    </source>
</evidence>
<sequence>MLAPAIVVAGTDILAATSVKLIQAGDAPIKRLLRSETSVGVDGEERGLSSFLKSLGKSPAESSYTRLEKVEEEAMVEEAATVVNSARQSDDYHWKELEEITKKELKNLSEDDLKEISGHILELSRSSVGHRISRKFLQDKYGDNNV</sequence>
<gene>
    <name evidence="1" type="ORF">PDE001_LOCUS6773</name>
</gene>
<evidence type="ECO:0000313" key="2">
    <source>
        <dbReference type="Proteomes" id="UP001162029"/>
    </source>
</evidence>
<dbReference type="EMBL" id="CANTFM010001302">
    <property type="protein sequence ID" value="CAI5737996.1"/>
    <property type="molecule type" value="Genomic_DNA"/>
</dbReference>
<dbReference type="Proteomes" id="UP001162029">
    <property type="component" value="Unassembled WGS sequence"/>
</dbReference>
<reference evidence="1" key="1">
    <citation type="submission" date="2022-12" db="EMBL/GenBank/DDBJ databases">
        <authorList>
            <person name="Webb A."/>
        </authorList>
    </citation>
    <scope>NUCLEOTIDE SEQUENCE</scope>
    <source>
        <strain evidence="1">Pd1</strain>
    </source>
</reference>